<dbReference type="InterPro" id="IPR002347">
    <property type="entry name" value="SDR_fam"/>
</dbReference>
<comment type="similarity">
    <text evidence="1">Belongs to the short-chain dehydrogenases/reductases (SDR) family.</text>
</comment>
<dbReference type="InterPro" id="IPR036291">
    <property type="entry name" value="NAD(P)-bd_dom_sf"/>
</dbReference>
<dbReference type="Pfam" id="PF00106">
    <property type="entry name" value="adh_short"/>
    <property type="match status" value="1"/>
</dbReference>
<gene>
    <name evidence="2" type="ORF">S03H2_70227</name>
</gene>
<evidence type="ECO:0000256" key="1">
    <source>
        <dbReference type="ARBA" id="ARBA00006484"/>
    </source>
</evidence>
<protein>
    <submittedName>
        <fullName evidence="2">Uncharacterized protein</fullName>
    </submittedName>
</protein>
<dbReference type="PANTHER" id="PTHR42879">
    <property type="entry name" value="3-OXOACYL-(ACYL-CARRIER-PROTEIN) REDUCTASE"/>
    <property type="match status" value="1"/>
</dbReference>
<name>X1KNT6_9ZZZZ</name>
<proteinExistence type="inferred from homology"/>
<dbReference type="AlphaFoldDB" id="X1KNT6"/>
<dbReference type="SUPFAM" id="SSF51735">
    <property type="entry name" value="NAD(P)-binding Rossmann-fold domains"/>
    <property type="match status" value="1"/>
</dbReference>
<accession>X1KNT6</accession>
<sequence>MDLDGKIAIVTGASGGIGSATALALTGKNATVVLNYYKNEIMVNQTAEKIVREGHNCLIIQGDVSHFDKAEKCNYIPSSAIRFQG</sequence>
<dbReference type="EMBL" id="BARU01046609">
    <property type="protein sequence ID" value="GAH91809.1"/>
    <property type="molecule type" value="Genomic_DNA"/>
</dbReference>
<organism evidence="2">
    <name type="scientific">marine sediment metagenome</name>
    <dbReference type="NCBI Taxonomy" id="412755"/>
    <lineage>
        <taxon>unclassified sequences</taxon>
        <taxon>metagenomes</taxon>
        <taxon>ecological metagenomes</taxon>
    </lineage>
</organism>
<comment type="caution">
    <text evidence="2">The sequence shown here is derived from an EMBL/GenBank/DDBJ whole genome shotgun (WGS) entry which is preliminary data.</text>
</comment>
<evidence type="ECO:0000313" key="2">
    <source>
        <dbReference type="EMBL" id="GAH91809.1"/>
    </source>
</evidence>
<dbReference type="Gene3D" id="3.40.50.720">
    <property type="entry name" value="NAD(P)-binding Rossmann-like Domain"/>
    <property type="match status" value="1"/>
</dbReference>
<reference evidence="2" key="1">
    <citation type="journal article" date="2014" name="Front. Microbiol.">
        <title>High frequency of phylogenetically diverse reductive dehalogenase-homologous genes in deep subseafloor sedimentary metagenomes.</title>
        <authorList>
            <person name="Kawai M."/>
            <person name="Futagami T."/>
            <person name="Toyoda A."/>
            <person name="Takaki Y."/>
            <person name="Nishi S."/>
            <person name="Hori S."/>
            <person name="Arai W."/>
            <person name="Tsubouchi T."/>
            <person name="Morono Y."/>
            <person name="Uchiyama I."/>
            <person name="Ito T."/>
            <person name="Fujiyama A."/>
            <person name="Inagaki F."/>
            <person name="Takami H."/>
        </authorList>
    </citation>
    <scope>NUCLEOTIDE SEQUENCE</scope>
    <source>
        <strain evidence="2">Expedition CK06-06</strain>
    </source>
</reference>
<dbReference type="PANTHER" id="PTHR42879:SF2">
    <property type="entry name" value="3-OXOACYL-[ACYL-CARRIER-PROTEIN] REDUCTASE FABG"/>
    <property type="match status" value="1"/>
</dbReference>
<dbReference type="InterPro" id="IPR050259">
    <property type="entry name" value="SDR"/>
</dbReference>